<evidence type="ECO:0000313" key="4">
    <source>
        <dbReference type="EMBL" id="KAK1930902.1"/>
    </source>
</evidence>
<evidence type="ECO:0000256" key="1">
    <source>
        <dbReference type="SAM" id="Coils"/>
    </source>
</evidence>
<dbReference type="AlphaFoldDB" id="A0AAD9G2Q8"/>
<feature type="domain" description="FAM50A/XAP5 C-terminal" evidence="3">
    <location>
        <begin position="238"/>
        <end position="378"/>
    </location>
</feature>
<feature type="compositionally biased region" description="Basic and acidic residues" evidence="2">
    <location>
        <begin position="208"/>
        <end position="220"/>
    </location>
</feature>
<dbReference type="Proteomes" id="UP001259832">
    <property type="component" value="Unassembled WGS sequence"/>
</dbReference>
<keyword evidence="1" id="KW-0175">Coiled coil</keyword>
<evidence type="ECO:0000256" key="2">
    <source>
        <dbReference type="SAM" id="MobiDB-lite"/>
    </source>
</evidence>
<evidence type="ECO:0000259" key="3">
    <source>
        <dbReference type="Pfam" id="PF04921"/>
    </source>
</evidence>
<dbReference type="InterPro" id="IPR007005">
    <property type="entry name" value="XAP5"/>
</dbReference>
<dbReference type="GO" id="GO:0006325">
    <property type="term" value="P:chromatin organization"/>
    <property type="evidence" value="ECO:0007669"/>
    <property type="project" value="TreeGrafter"/>
</dbReference>
<sequence>MKLGLLKPQKWFALSATILPHVWELSPVYNDITTRKLSGPYFTDRKLFKTMTGIERHGTSVHTVEGNVAGSRAAKLTKQREKQKEEYEAKRLDIEKTNRRGTRIDANFQSHKDDDESEFKARLLRQTVGLVTAEEFRKKRENLQNRKSSHADMQLEEQLKEPKKKKKRKTKKVGPLSFDMDGDEDEEAVTSKRAKKSIKNPNVETDFLPDKEREKEEARDRQRLRVEWESEQERIKNEDVAVTYSYWDGSGHRREITVPKKTTIGKYLELVKQQLVAEFAELRGVGAENLIYVKEDLIIPHHYSFYDLIVTKARGKSGPLFHFDVHDDVRLVQDRRVEKDESHPGKVVDRHWYEKNKHIFPASRWEVYDPNVSRDKYTIHGD</sequence>
<name>A0AAD9G2Q8_9STRA</name>
<feature type="region of interest" description="Disordered" evidence="2">
    <location>
        <begin position="139"/>
        <end position="220"/>
    </location>
</feature>
<dbReference type="Pfam" id="PF04921">
    <property type="entry name" value="XAP5"/>
    <property type="match status" value="1"/>
</dbReference>
<accession>A0AAD9G2Q8</accession>
<feature type="compositionally biased region" description="Basic residues" evidence="2">
    <location>
        <begin position="162"/>
        <end position="172"/>
    </location>
</feature>
<reference evidence="4" key="1">
    <citation type="submission" date="2023-08" db="EMBL/GenBank/DDBJ databases">
        <title>Reference Genome Resource for the Citrus Pathogen Phytophthora citrophthora.</title>
        <authorList>
            <person name="Moller H."/>
            <person name="Coetzee B."/>
            <person name="Rose L.J."/>
            <person name="Van Niekerk J.M."/>
        </authorList>
    </citation>
    <scope>NUCLEOTIDE SEQUENCE</scope>
    <source>
        <strain evidence="4">STE-U-9442</strain>
    </source>
</reference>
<keyword evidence="5" id="KW-1185">Reference proteome</keyword>
<gene>
    <name evidence="4" type="ORF">P3T76_013491</name>
</gene>
<feature type="coiled-coil region" evidence="1">
    <location>
        <begin position="73"/>
        <end position="100"/>
    </location>
</feature>
<dbReference type="PANTHER" id="PTHR12722:SF0">
    <property type="entry name" value="PROTEIN FAM50A"/>
    <property type="match status" value="1"/>
</dbReference>
<protein>
    <submittedName>
        <fullName evidence="4">Protein FAM50</fullName>
    </submittedName>
</protein>
<evidence type="ECO:0000313" key="5">
    <source>
        <dbReference type="Proteomes" id="UP001259832"/>
    </source>
</evidence>
<dbReference type="InterPro" id="IPR048337">
    <property type="entry name" value="FAM50A/XAP5_C"/>
</dbReference>
<proteinExistence type="predicted"/>
<dbReference type="PANTHER" id="PTHR12722">
    <property type="entry name" value="XAP-5 PROTEIN-RELATED"/>
    <property type="match status" value="1"/>
</dbReference>
<dbReference type="EMBL" id="JASMQC010000036">
    <property type="protein sequence ID" value="KAK1930902.1"/>
    <property type="molecule type" value="Genomic_DNA"/>
</dbReference>
<organism evidence="4 5">
    <name type="scientific">Phytophthora citrophthora</name>
    <dbReference type="NCBI Taxonomy" id="4793"/>
    <lineage>
        <taxon>Eukaryota</taxon>
        <taxon>Sar</taxon>
        <taxon>Stramenopiles</taxon>
        <taxon>Oomycota</taxon>
        <taxon>Peronosporomycetes</taxon>
        <taxon>Peronosporales</taxon>
        <taxon>Peronosporaceae</taxon>
        <taxon>Phytophthora</taxon>
    </lineage>
</organism>
<comment type="caution">
    <text evidence="4">The sequence shown here is derived from an EMBL/GenBank/DDBJ whole genome shotgun (WGS) entry which is preliminary data.</text>
</comment>
<dbReference type="GO" id="GO:0005634">
    <property type="term" value="C:nucleus"/>
    <property type="evidence" value="ECO:0007669"/>
    <property type="project" value="InterPro"/>
</dbReference>